<feature type="domain" description="Phytase-like" evidence="2">
    <location>
        <begin position="20"/>
        <end position="89"/>
    </location>
</feature>
<protein>
    <recommendedName>
        <fullName evidence="2">Phytase-like domain-containing protein</fullName>
    </recommendedName>
</protein>
<name>A0A2W5UYN9_9CAUL</name>
<dbReference type="InterPro" id="IPR027372">
    <property type="entry name" value="Phytase-like_dom"/>
</dbReference>
<keyword evidence="1" id="KW-0732">Signal</keyword>
<feature type="signal peptide" evidence="1">
    <location>
        <begin position="1"/>
        <end position="18"/>
    </location>
</feature>
<evidence type="ECO:0000259" key="2">
    <source>
        <dbReference type="Pfam" id="PF13449"/>
    </source>
</evidence>
<accession>A0A2W5UYN9</accession>
<proteinExistence type="predicted"/>
<dbReference type="RefSeq" id="WP_304279635.1">
    <property type="nucleotide sequence ID" value="NZ_QFQZ01000050.1"/>
</dbReference>
<evidence type="ECO:0000313" key="3">
    <source>
        <dbReference type="EMBL" id="PZR32929.1"/>
    </source>
</evidence>
<dbReference type="Proteomes" id="UP000249393">
    <property type="component" value="Unassembled WGS sequence"/>
</dbReference>
<feature type="chain" id="PRO_5015989518" description="Phytase-like domain-containing protein" evidence="1">
    <location>
        <begin position="19"/>
        <end position="105"/>
    </location>
</feature>
<dbReference type="Pfam" id="PF13449">
    <property type="entry name" value="Phytase-like"/>
    <property type="match status" value="1"/>
</dbReference>
<comment type="caution">
    <text evidence="3">The sequence shown here is derived from an EMBL/GenBank/DDBJ whole genome shotgun (WGS) entry which is preliminary data.</text>
</comment>
<gene>
    <name evidence="3" type="ORF">DI526_15040</name>
</gene>
<dbReference type="AlphaFoldDB" id="A0A2W5UYN9"/>
<sequence>MKRLAALLLLWVAVPAMAAPRVYLADVSRAKDDVSRRASLPDVAVRPIDKCLLLNFDQLEIRIDNLEAMAWGPRQKDSARTLVLASEDNDDASQANQILVLRVAP</sequence>
<evidence type="ECO:0000313" key="4">
    <source>
        <dbReference type="Proteomes" id="UP000249393"/>
    </source>
</evidence>
<organism evidence="3 4">
    <name type="scientific">Caulobacter segnis</name>
    <dbReference type="NCBI Taxonomy" id="88688"/>
    <lineage>
        <taxon>Bacteria</taxon>
        <taxon>Pseudomonadati</taxon>
        <taxon>Pseudomonadota</taxon>
        <taxon>Alphaproteobacteria</taxon>
        <taxon>Caulobacterales</taxon>
        <taxon>Caulobacteraceae</taxon>
        <taxon>Caulobacter</taxon>
    </lineage>
</organism>
<reference evidence="3 4" key="1">
    <citation type="submission" date="2017-08" db="EMBL/GenBank/DDBJ databases">
        <title>Infants hospitalized years apart are colonized by the same room-sourced microbial strains.</title>
        <authorList>
            <person name="Brooks B."/>
            <person name="Olm M.R."/>
            <person name="Firek B.A."/>
            <person name="Baker R."/>
            <person name="Thomas B.C."/>
            <person name="Morowitz M.J."/>
            <person name="Banfield J.F."/>
        </authorList>
    </citation>
    <scope>NUCLEOTIDE SEQUENCE [LARGE SCALE GENOMIC DNA]</scope>
    <source>
        <strain evidence="3">S2_003_000_R2_4</strain>
    </source>
</reference>
<dbReference type="EMBL" id="QFQZ01000050">
    <property type="protein sequence ID" value="PZR32929.1"/>
    <property type="molecule type" value="Genomic_DNA"/>
</dbReference>
<evidence type="ECO:0000256" key="1">
    <source>
        <dbReference type="SAM" id="SignalP"/>
    </source>
</evidence>